<proteinExistence type="predicted"/>
<reference evidence="2 3" key="1">
    <citation type="journal article" date="2016" name="Nat. Commun.">
        <title>Thousands of microbial genomes shed light on interconnected biogeochemical processes in an aquifer system.</title>
        <authorList>
            <person name="Anantharaman K."/>
            <person name="Brown C.T."/>
            <person name="Hug L.A."/>
            <person name="Sharon I."/>
            <person name="Castelle C.J."/>
            <person name="Probst A.J."/>
            <person name="Thomas B.C."/>
            <person name="Singh A."/>
            <person name="Wilkins M.J."/>
            <person name="Karaoz U."/>
            <person name="Brodie E.L."/>
            <person name="Williams K.H."/>
            <person name="Hubbard S.S."/>
            <person name="Banfield J.F."/>
        </authorList>
    </citation>
    <scope>NUCLEOTIDE SEQUENCE [LARGE SCALE GENOMIC DNA]</scope>
</reference>
<dbReference type="EMBL" id="MFZP01000014">
    <property type="protein sequence ID" value="OGK28091.1"/>
    <property type="molecule type" value="Genomic_DNA"/>
</dbReference>
<feature type="transmembrane region" description="Helical" evidence="1">
    <location>
        <begin position="472"/>
        <end position="489"/>
    </location>
</feature>
<sequence>MTGILSSAVKVFFFTDIWIFLYNDLLHFLNSKLPSTTSTDFIRVGAVPEPFEIPLYLVFIALIVVFLCILFIKLKVTKITQTSPHLKFVLVVFFGLVFISNLGFYPLAHDIYPEPTREKTLLYLLFFLISMFTAAVVVIEGALLAQRIEKNKKLTFGLFFFVACLIAFVTLDPHFDIYGHDYSYFFGPVWEMLKGKTIYTQTPSQYGFLSIFALALFHRLNLVNVLYLPVIVWFFYVIEYSLFFSIIYRVSKSIPLSLISLISLITINYLSIYHLPAMAPQVGPFRWLPLILSLFLFLRVKKIDSKWLIFAIAFLAFWVLDSGIFLLLAYGTTLLLLTLKRYISLKQFVTASFFLFASLIFIFLGINLFLSIFHYQLIDPLSIFSKLQEYSKSGFGMLPMDTHTYFWFVPLIYFASIIYIFKNTNDQILMSKQAPITNAQNSKHTLLKRLGFGSWDLFGTLGTWSLELDKQVLLFSANLSLFASIYFVGRSHPHNLFHISIFPLLTVFIFIGIILDETKLSRSKIVLLYSCFFLLFIAYPFYQRQEAITNLLKKKYYEYTIGYALSPVWIYQLKSQYKNEVKMIREELPEREIVILSPDDTYLFYLTQKENMINDNSQFTILTQKDIERSLEKVFKVCPKKIVAECSLFGKCQTREPPSFVSIAGFQIQPLLLQQVQERCNLNYRPIKCTKQLCIAENLNI</sequence>
<feature type="transmembrane region" description="Helical" evidence="1">
    <location>
        <begin position="225"/>
        <end position="248"/>
    </location>
</feature>
<dbReference type="STRING" id="1802040.A3C28_03190"/>
<evidence type="ECO:0000313" key="3">
    <source>
        <dbReference type="Proteomes" id="UP000178597"/>
    </source>
</evidence>
<accession>A0A1F7H9Z3</accession>
<feature type="transmembrane region" description="Helical" evidence="1">
    <location>
        <begin position="156"/>
        <end position="178"/>
    </location>
</feature>
<evidence type="ECO:0000313" key="2">
    <source>
        <dbReference type="EMBL" id="OGK28091.1"/>
    </source>
</evidence>
<gene>
    <name evidence="2" type="ORF">A3C28_03190</name>
</gene>
<feature type="transmembrane region" description="Helical" evidence="1">
    <location>
        <begin position="120"/>
        <end position="144"/>
    </location>
</feature>
<feature type="transmembrane region" description="Helical" evidence="1">
    <location>
        <begin position="285"/>
        <end position="301"/>
    </location>
</feature>
<feature type="transmembrane region" description="Helical" evidence="1">
    <location>
        <begin position="404"/>
        <end position="421"/>
    </location>
</feature>
<comment type="caution">
    <text evidence="2">The sequence shown here is derived from an EMBL/GenBank/DDBJ whole genome shotgun (WGS) entry which is preliminary data.</text>
</comment>
<feature type="transmembrane region" description="Helical" evidence="1">
    <location>
        <begin position="53"/>
        <end position="74"/>
    </location>
</feature>
<dbReference type="AlphaFoldDB" id="A0A1F7H9Z3"/>
<feature type="transmembrane region" description="Helical" evidence="1">
    <location>
        <begin position="526"/>
        <end position="542"/>
    </location>
</feature>
<feature type="transmembrane region" description="Helical" evidence="1">
    <location>
        <begin position="307"/>
        <end position="337"/>
    </location>
</feature>
<evidence type="ECO:0008006" key="4">
    <source>
        <dbReference type="Google" id="ProtNLM"/>
    </source>
</evidence>
<feature type="transmembrane region" description="Helical" evidence="1">
    <location>
        <begin position="495"/>
        <end position="514"/>
    </location>
</feature>
<name>A0A1F7H9Z3_9BACT</name>
<organism evidence="2 3">
    <name type="scientific">Candidatus Roizmanbacteria bacterium RIFCSPHIGHO2_02_FULL_39_9</name>
    <dbReference type="NCBI Taxonomy" id="1802040"/>
    <lineage>
        <taxon>Bacteria</taxon>
        <taxon>Candidatus Roizmaniibacteriota</taxon>
    </lineage>
</organism>
<keyword evidence="1" id="KW-1133">Transmembrane helix</keyword>
<keyword evidence="1" id="KW-0472">Membrane</keyword>
<feature type="transmembrane region" description="Helical" evidence="1">
    <location>
        <begin position="86"/>
        <end position="108"/>
    </location>
</feature>
<feature type="transmembrane region" description="Helical" evidence="1">
    <location>
        <begin position="349"/>
        <end position="375"/>
    </location>
</feature>
<evidence type="ECO:0000256" key="1">
    <source>
        <dbReference type="SAM" id="Phobius"/>
    </source>
</evidence>
<dbReference type="Proteomes" id="UP000178597">
    <property type="component" value="Unassembled WGS sequence"/>
</dbReference>
<protein>
    <recommendedName>
        <fullName evidence="4">Glycosyltransferase RgtA/B/C/D-like domain-containing protein</fullName>
    </recommendedName>
</protein>
<feature type="transmembrane region" description="Helical" evidence="1">
    <location>
        <begin position="254"/>
        <end position="273"/>
    </location>
</feature>
<keyword evidence="1" id="KW-0812">Transmembrane</keyword>